<evidence type="ECO:0000256" key="6">
    <source>
        <dbReference type="ARBA" id="ARBA00023136"/>
    </source>
</evidence>
<dbReference type="Pfam" id="PF00361">
    <property type="entry name" value="Proton_antipo_M"/>
    <property type="match status" value="1"/>
</dbReference>
<sequence length="509" mass="54754">MYDIVTYTSSVPFLAVLVSLAAVPLIYASSNKPNMREFWTLLAAFIKFPLVLSLLPGVFSGQVAEFTIVEISPGLALQLRADSVGMFFAVVASGLWILTSFYSIGYMRGANEKKQTRYFASFAVCLSATIGIAFSANLLTFLIFYEILSLATYPLVVHKEDKEALRSGRQYLLYAMSAGVVLIAAIGLTYSIAGTLDFQPGGIFTGITLDPTMIKVIFILFIAGVGVKAGIMPLQSWLPAAMVAPTPVSALLHAVAVVKAGVFGVIRVVGFVFGPEVMHVFGLNLILATFAGATVILASLIALNQNNLKRRLAYSTVGHLSYIVLGVALLTPDGFTGGLLHLANHATTKICLFFCAGAIYVNLHKTEISELDGIGKVMPWTMAAFTIGAMGLSGLPPINAFVSKWFLCRGAMEADQMIILGIFLLSGLLNAAYFFPIVQRAFFRKGGKELEKYGEASPFMVVPICIVATLSILLGLQPNFIFNFFDLATSITQSVFHLPSTLIASGVWP</sequence>
<keyword evidence="4 7" id="KW-0812">Transmembrane</keyword>
<feature type="transmembrane region" description="Helical" evidence="8">
    <location>
        <begin position="459"/>
        <end position="476"/>
    </location>
</feature>
<feature type="transmembrane region" description="Helical" evidence="8">
    <location>
        <begin position="171"/>
        <end position="193"/>
    </location>
</feature>
<feature type="transmembrane region" description="Helical" evidence="8">
    <location>
        <begin position="142"/>
        <end position="159"/>
    </location>
</feature>
<feature type="transmembrane region" description="Helical" evidence="8">
    <location>
        <begin position="418"/>
        <end position="438"/>
    </location>
</feature>
<evidence type="ECO:0000256" key="4">
    <source>
        <dbReference type="ARBA" id="ARBA00022692"/>
    </source>
</evidence>
<dbReference type="PANTHER" id="PTHR42703:SF1">
    <property type="entry name" value="NA(+)_H(+) ANTIPORTER SUBUNIT D1"/>
    <property type="match status" value="1"/>
</dbReference>
<feature type="transmembrane region" description="Helical" evidence="8">
    <location>
        <begin position="118"/>
        <end position="136"/>
    </location>
</feature>
<accession>A0A1G6EPR7</accession>
<evidence type="ECO:0000256" key="5">
    <source>
        <dbReference type="ARBA" id="ARBA00022989"/>
    </source>
</evidence>
<feature type="transmembrane region" description="Helical" evidence="8">
    <location>
        <begin position="39"/>
        <end position="64"/>
    </location>
</feature>
<feature type="transmembrane region" description="Helical" evidence="8">
    <location>
        <begin position="251"/>
        <end position="274"/>
    </location>
</feature>
<keyword evidence="11" id="KW-1185">Reference proteome</keyword>
<comment type="similarity">
    <text evidence="2">Belongs to the CPA3 antiporters (TC 2.A.63) subunit D family.</text>
</comment>
<organism evidence="10 11">
    <name type="scientific">Desulfonatronum thiosulfatophilum</name>
    <dbReference type="NCBI Taxonomy" id="617002"/>
    <lineage>
        <taxon>Bacteria</taxon>
        <taxon>Pseudomonadati</taxon>
        <taxon>Thermodesulfobacteriota</taxon>
        <taxon>Desulfovibrionia</taxon>
        <taxon>Desulfovibrionales</taxon>
        <taxon>Desulfonatronaceae</taxon>
        <taxon>Desulfonatronum</taxon>
    </lineage>
</organism>
<evidence type="ECO:0000313" key="11">
    <source>
        <dbReference type="Proteomes" id="UP000198771"/>
    </source>
</evidence>
<evidence type="ECO:0000256" key="8">
    <source>
        <dbReference type="SAM" id="Phobius"/>
    </source>
</evidence>
<feature type="transmembrane region" description="Helical" evidence="8">
    <location>
        <begin position="6"/>
        <end position="27"/>
    </location>
</feature>
<feature type="transmembrane region" description="Helical" evidence="8">
    <location>
        <begin position="342"/>
        <end position="363"/>
    </location>
</feature>
<feature type="transmembrane region" description="Helical" evidence="8">
    <location>
        <begin position="213"/>
        <end position="231"/>
    </location>
</feature>
<feature type="transmembrane region" description="Helical" evidence="8">
    <location>
        <begin position="280"/>
        <end position="303"/>
    </location>
</feature>
<proteinExistence type="inferred from homology"/>
<dbReference type="AlphaFoldDB" id="A0A1G6EPR7"/>
<keyword evidence="6 8" id="KW-0472">Membrane</keyword>
<dbReference type="RefSeq" id="WP_092123486.1">
    <property type="nucleotide sequence ID" value="NZ_FMXO01000020.1"/>
</dbReference>
<dbReference type="STRING" id="617002.SAMN05660653_02982"/>
<dbReference type="Proteomes" id="UP000198771">
    <property type="component" value="Unassembled WGS sequence"/>
</dbReference>
<feature type="transmembrane region" description="Helical" evidence="8">
    <location>
        <begin position="84"/>
        <end position="106"/>
    </location>
</feature>
<gene>
    <name evidence="10" type="ORF">SAMN05660653_02982</name>
</gene>
<dbReference type="OrthoDB" id="9805769at2"/>
<evidence type="ECO:0000256" key="1">
    <source>
        <dbReference type="ARBA" id="ARBA00004651"/>
    </source>
</evidence>
<evidence type="ECO:0000256" key="2">
    <source>
        <dbReference type="ARBA" id="ARBA00005346"/>
    </source>
</evidence>
<feature type="domain" description="NADH:quinone oxidoreductase/Mrp antiporter transmembrane" evidence="9">
    <location>
        <begin position="135"/>
        <end position="427"/>
    </location>
</feature>
<comment type="subcellular location">
    <subcellularLocation>
        <location evidence="1">Cell membrane</location>
        <topology evidence="1">Multi-pass membrane protein</topology>
    </subcellularLocation>
    <subcellularLocation>
        <location evidence="7">Membrane</location>
        <topology evidence="7">Multi-pass membrane protein</topology>
    </subcellularLocation>
</comment>
<evidence type="ECO:0000256" key="3">
    <source>
        <dbReference type="ARBA" id="ARBA00022475"/>
    </source>
</evidence>
<dbReference type="EMBL" id="FMXO01000020">
    <property type="protein sequence ID" value="SDB58885.1"/>
    <property type="molecule type" value="Genomic_DNA"/>
</dbReference>
<name>A0A1G6EPR7_9BACT</name>
<evidence type="ECO:0000313" key="10">
    <source>
        <dbReference type="EMBL" id="SDB58885.1"/>
    </source>
</evidence>
<dbReference type="PRINTS" id="PR01434">
    <property type="entry name" value="NADHDHGNASE5"/>
</dbReference>
<protein>
    <submittedName>
        <fullName evidence="10">Multisubunit sodium/proton antiporter, MrpD subunit (TC 2.A.63.1)</fullName>
    </submittedName>
</protein>
<dbReference type="GO" id="GO:0005886">
    <property type="term" value="C:plasma membrane"/>
    <property type="evidence" value="ECO:0007669"/>
    <property type="project" value="UniProtKB-SubCell"/>
</dbReference>
<feature type="transmembrane region" description="Helical" evidence="8">
    <location>
        <begin position="384"/>
        <end position="406"/>
    </location>
</feature>
<evidence type="ECO:0000256" key="7">
    <source>
        <dbReference type="RuleBase" id="RU000320"/>
    </source>
</evidence>
<reference evidence="10 11" key="1">
    <citation type="submission" date="2016-10" db="EMBL/GenBank/DDBJ databases">
        <authorList>
            <person name="de Groot N.N."/>
        </authorList>
    </citation>
    <scope>NUCLEOTIDE SEQUENCE [LARGE SCALE GENOMIC DNA]</scope>
    <source>
        <strain evidence="10 11">ASO4-2</strain>
    </source>
</reference>
<keyword evidence="5 8" id="KW-1133">Transmembrane helix</keyword>
<evidence type="ECO:0000259" key="9">
    <source>
        <dbReference type="Pfam" id="PF00361"/>
    </source>
</evidence>
<dbReference type="InterPro" id="IPR001750">
    <property type="entry name" value="ND/Mrp_TM"/>
</dbReference>
<dbReference type="InterPro" id="IPR050586">
    <property type="entry name" value="CPA3_Na-H_Antiporter_D"/>
</dbReference>
<keyword evidence="3" id="KW-1003">Cell membrane</keyword>
<feature type="transmembrane region" description="Helical" evidence="8">
    <location>
        <begin position="312"/>
        <end position="330"/>
    </location>
</feature>
<dbReference type="PANTHER" id="PTHR42703">
    <property type="entry name" value="NADH DEHYDROGENASE"/>
    <property type="match status" value="1"/>
</dbReference>